<protein>
    <submittedName>
        <fullName evidence="1">Uncharacterized protein</fullName>
    </submittedName>
</protein>
<name>A0A0E9SYH9_ANGAN</name>
<sequence length="17" mass="2009">MEGRLTWPMEQAFIKTA</sequence>
<organism evidence="1">
    <name type="scientific">Anguilla anguilla</name>
    <name type="common">European freshwater eel</name>
    <name type="synonym">Muraena anguilla</name>
    <dbReference type="NCBI Taxonomy" id="7936"/>
    <lineage>
        <taxon>Eukaryota</taxon>
        <taxon>Metazoa</taxon>
        <taxon>Chordata</taxon>
        <taxon>Craniata</taxon>
        <taxon>Vertebrata</taxon>
        <taxon>Euteleostomi</taxon>
        <taxon>Actinopterygii</taxon>
        <taxon>Neopterygii</taxon>
        <taxon>Teleostei</taxon>
        <taxon>Anguilliformes</taxon>
        <taxon>Anguillidae</taxon>
        <taxon>Anguilla</taxon>
    </lineage>
</organism>
<accession>A0A0E9SYH9</accession>
<dbReference type="AlphaFoldDB" id="A0A0E9SYH9"/>
<proteinExistence type="predicted"/>
<reference evidence="1" key="2">
    <citation type="journal article" date="2015" name="Fish Shellfish Immunol.">
        <title>Early steps in the European eel (Anguilla anguilla)-Vibrio vulnificus interaction in the gills: Role of the RtxA13 toxin.</title>
        <authorList>
            <person name="Callol A."/>
            <person name="Pajuelo D."/>
            <person name="Ebbesson L."/>
            <person name="Teles M."/>
            <person name="MacKenzie S."/>
            <person name="Amaro C."/>
        </authorList>
    </citation>
    <scope>NUCLEOTIDE SEQUENCE</scope>
</reference>
<evidence type="ECO:0000313" key="1">
    <source>
        <dbReference type="EMBL" id="JAH46399.1"/>
    </source>
</evidence>
<reference evidence="1" key="1">
    <citation type="submission" date="2014-11" db="EMBL/GenBank/DDBJ databases">
        <authorList>
            <person name="Amaro Gonzalez C."/>
        </authorList>
    </citation>
    <scope>NUCLEOTIDE SEQUENCE</scope>
</reference>
<dbReference type="EMBL" id="GBXM01062178">
    <property type="protein sequence ID" value="JAH46399.1"/>
    <property type="molecule type" value="Transcribed_RNA"/>
</dbReference>